<protein>
    <submittedName>
        <fullName evidence="2">Uncharacterized protein</fullName>
    </submittedName>
</protein>
<sequence>MLAVPRAMGGYQQNQSMGGSGGASGGNASNAVNYLGFSASSMPQPQASPHDHHHHHHQNPHQQQQQQQQHPAFVAPSNVNNNTNALTTAPSSAPGSKLPIWRDIDVKLPVAGDLKVRTEAADFVWSGKVPGRLRVVFEPSTAGAAMAKATTAGRDSTDGADRDAEGDNDAEGVVVDDEDDDGAVDAANGVVVQWSSVNGV</sequence>
<feature type="region of interest" description="Disordered" evidence="1">
    <location>
        <begin position="1"/>
        <end position="97"/>
    </location>
</feature>
<reference evidence="2 3" key="1">
    <citation type="submission" date="2024-04" db="EMBL/GenBank/DDBJ databases">
        <title>Phyllosticta paracitricarpa is synonymous to the EU quarantine fungus P. citricarpa based on phylogenomic analyses.</title>
        <authorList>
            <consortium name="Lawrence Berkeley National Laboratory"/>
            <person name="Van Ingen-Buijs V.A."/>
            <person name="Van Westerhoven A.C."/>
            <person name="Haridas S."/>
            <person name="Skiadas P."/>
            <person name="Martin F."/>
            <person name="Groenewald J.Z."/>
            <person name="Crous P.W."/>
            <person name="Seidl M.F."/>
        </authorList>
    </citation>
    <scope>NUCLEOTIDE SEQUENCE [LARGE SCALE GENOMIC DNA]</scope>
    <source>
        <strain evidence="2 3">CBS 123371</strain>
    </source>
</reference>
<name>A0ABR1L0H5_9PEZI</name>
<gene>
    <name evidence="2" type="ORF">IWZ03DRAFT_366272</name>
</gene>
<evidence type="ECO:0000313" key="3">
    <source>
        <dbReference type="Proteomes" id="UP001363622"/>
    </source>
</evidence>
<comment type="caution">
    <text evidence="2">The sequence shown here is derived from an EMBL/GenBank/DDBJ whole genome shotgun (WGS) entry which is preliminary data.</text>
</comment>
<feature type="region of interest" description="Disordered" evidence="1">
    <location>
        <begin position="147"/>
        <end position="184"/>
    </location>
</feature>
<proteinExistence type="predicted"/>
<feature type="compositionally biased region" description="Low complexity" evidence="1">
    <location>
        <begin position="60"/>
        <end position="94"/>
    </location>
</feature>
<feature type="compositionally biased region" description="Low complexity" evidence="1">
    <location>
        <begin position="38"/>
        <end position="48"/>
    </location>
</feature>
<organism evidence="2 3">
    <name type="scientific">Phyllosticta citriasiana</name>
    <dbReference type="NCBI Taxonomy" id="595635"/>
    <lineage>
        <taxon>Eukaryota</taxon>
        <taxon>Fungi</taxon>
        <taxon>Dikarya</taxon>
        <taxon>Ascomycota</taxon>
        <taxon>Pezizomycotina</taxon>
        <taxon>Dothideomycetes</taxon>
        <taxon>Dothideomycetes incertae sedis</taxon>
        <taxon>Botryosphaeriales</taxon>
        <taxon>Phyllostictaceae</taxon>
        <taxon>Phyllosticta</taxon>
    </lineage>
</organism>
<keyword evidence="3" id="KW-1185">Reference proteome</keyword>
<evidence type="ECO:0000256" key="1">
    <source>
        <dbReference type="SAM" id="MobiDB-lite"/>
    </source>
</evidence>
<feature type="compositionally biased region" description="Basic and acidic residues" evidence="1">
    <location>
        <begin position="155"/>
        <end position="165"/>
    </location>
</feature>
<dbReference type="Proteomes" id="UP001363622">
    <property type="component" value="Unassembled WGS sequence"/>
</dbReference>
<dbReference type="EMBL" id="JBBPHU010000001">
    <property type="protein sequence ID" value="KAK7524071.1"/>
    <property type="molecule type" value="Genomic_DNA"/>
</dbReference>
<accession>A0ABR1L0H5</accession>
<evidence type="ECO:0000313" key="2">
    <source>
        <dbReference type="EMBL" id="KAK7524071.1"/>
    </source>
</evidence>
<feature type="compositionally biased region" description="Acidic residues" evidence="1">
    <location>
        <begin position="166"/>
        <end position="183"/>
    </location>
</feature>